<proteinExistence type="predicted"/>
<reference evidence="1 2" key="1">
    <citation type="submission" date="2013-09" db="EMBL/GenBank/DDBJ databases">
        <authorList>
            <consortium name="DOE Joint Genome Institute"/>
            <person name="Klenk H.-P."/>
            <person name="Huntemann M."/>
            <person name="Han J."/>
            <person name="Chen A."/>
            <person name="Kyrpides N."/>
            <person name="Mavromatis K."/>
            <person name="Markowitz V."/>
            <person name="Palaniappan K."/>
            <person name="Ivanova N."/>
            <person name="Schaumberg A."/>
            <person name="Pati A."/>
            <person name="Liolios K."/>
            <person name="Nordberg H.P."/>
            <person name="Cantor M.N."/>
            <person name="Hua S.X."/>
            <person name="Woyke T."/>
        </authorList>
    </citation>
    <scope>NUCLEOTIDE SEQUENCE [LARGE SCALE GENOMIC DNA]</scope>
    <source>
        <strain evidence="1 2">DSM 14336</strain>
    </source>
</reference>
<protein>
    <submittedName>
        <fullName evidence="1">Uncharacterized protein</fullName>
    </submittedName>
</protein>
<sequence length="103" mass="11779">MSRFSGPLPPRYGWLAFSVFRRRHNVLKSGAAQSNPANRKRRSAKPVVCRIVRPNRTFIVRQVWIAAPLNFCWRPRLPLGGGSQPIFGSNQFERDPRCFSAVL</sequence>
<dbReference type="HOGENOM" id="CLU_2260263_0_0_5"/>
<name>V9VZS3_9RHOB</name>
<dbReference type="KEGG" id="lmd:METH_17870"/>
<dbReference type="Proteomes" id="UP000018780">
    <property type="component" value="Chromosome"/>
</dbReference>
<dbReference type="EMBL" id="CP006773">
    <property type="protein sequence ID" value="AHD03264.1"/>
    <property type="molecule type" value="Genomic_DNA"/>
</dbReference>
<evidence type="ECO:0000313" key="2">
    <source>
        <dbReference type="Proteomes" id="UP000018780"/>
    </source>
</evidence>
<keyword evidence="2" id="KW-1185">Reference proteome</keyword>
<gene>
    <name evidence="1" type="ORF">METH_17870</name>
</gene>
<dbReference type="AlphaFoldDB" id="V9VZS3"/>
<accession>V9VZS3</accession>
<organism evidence="1 2">
    <name type="scientific">Leisingera methylohalidivorans DSM 14336</name>
    <dbReference type="NCBI Taxonomy" id="999552"/>
    <lineage>
        <taxon>Bacteria</taxon>
        <taxon>Pseudomonadati</taxon>
        <taxon>Pseudomonadota</taxon>
        <taxon>Alphaproteobacteria</taxon>
        <taxon>Rhodobacterales</taxon>
        <taxon>Roseobacteraceae</taxon>
        <taxon>Leisingera</taxon>
    </lineage>
</organism>
<evidence type="ECO:0000313" key="1">
    <source>
        <dbReference type="EMBL" id="AHD03264.1"/>
    </source>
</evidence>